<reference evidence="5 6" key="1">
    <citation type="submission" date="2024-05" db="EMBL/GenBank/DDBJ databases">
        <authorList>
            <person name="Wallberg A."/>
        </authorList>
    </citation>
    <scope>NUCLEOTIDE SEQUENCE [LARGE SCALE GENOMIC DNA]</scope>
</reference>
<protein>
    <recommendedName>
        <fullName evidence="4">Nose resistant-to-fluoxetine protein N-terminal domain-containing protein</fullName>
    </recommendedName>
</protein>
<dbReference type="Pfam" id="PF01757">
    <property type="entry name" value="Acyl_transf_3"/>
    <property type="match status" value="1"/>
</dbReference>
<keyword evidence="6" id="KW-1185">Reference proteome</keyword>
<dbReference type="PANTHER" id="PTHR11161:SF0">
    <property type="entry name" value="O-ACYLTRANSFERASE LIKE PROTEIN"/>
    <property type="match status" value="1"/>
</dbReference>
<keyword evidence="2" id="KW-0472">Membrane</keyword>
<dbReference type="GO" id="GO:0016747">
    <property type="term" value="F:acyltransferase activity, transferring groups other than amino-acyl groups"/>
    <property type="evidence" value="ECO:0007669"/>
    <property type="project" value="InterPro"/>
</dbReference>
<dbReference type="EMBL" id="CAXKWB010012122">
    <property type="protein sequence ID" value="CAL4103402.1"/>
    <property type="molecule type" value="Genomic_DNA"/>
</dbReference>
<feature type="signal peptide" evidence="3">
    <location>
        <begin position="1"/>
        <end position="20"/>
    </location>
</feature>
<evidence type="ECO:0000256" key="1">
    <source>
        <dbReference type="SAM" id="MobiDB-lite"/>
    </source>
</evidence>
<dbReference type="InterPro" id="IPR006621">
    <property type="entry name" value="Nose-resist-to-fluoxetine_N"/>
</dbReference>
<dbReference type="InterPro" id="IPR052728">
    <property type="entry name" value="O2_lipid_transport_reg"/>
</dbReference>
<evidence type="ECO:0000313" key="6">
    <source>
        <dbReference type="Proteomes" id="UP001497623"/>
    </source>
</evidence>
<dbReference type="Proteomes" id="UP001497623">
    <property type="component" value="Unassembled WGS sequence"/>
</dbReference>
<proteinExistence type="predicted"/>
<feature type="transmembrane region" description="Helical" evidence="2">
    <location>
        <begin position="546"/>
        <end position="567"/>
    </location>
</feature>
<feature type="non-terminal residue" evidence="5">
    <location>
        <position position="786"/>
    </location>
</feature>
<keyword evidence="2" id="KW-0812">Transmembrane</keyword>
<organism evidence="5 6">
    <name type="scientific">Meganyctiphanes norvegica</name>
    <name type="common">Northern krill</name>
    <name type="synonym">Thysanopoda norvegica</name>
    <dbReference type="NCBI Taxonomy" id="48144"/>
    <lineage>
        <taxon>Eukaryota</taxon>
        <taxon>Metazoa</taxon>
        <taxon>Ecdysozoa</taxon>
        <taxon>Arthropoda</taxon>
        <taxon>Crustacea</taxon>
        <taxon>Multicrustacea</taxon>
        <taxon>Malacostraca</taxon>
        <taxon>Eumalacostraca</taxon>
        <taxon>Eucarida</taxon>
        <taxon>Euphausiacea</taxon>
        <taxon>Euphausiidae</taxon>
        <taxon>Meganyctiphanes</taxon>
    </lineage>
</organism>
<feature type="transmembrane region" description="Helical" evidence="2">
    <location>
        <begin position="481"/>
        <end position="498"/>
    </location>
</feature>
<gene>
    <name evidence="5" type="ORF">MNOR_LOCUS17552</name>
</gene>
<dbReference type="SMART" id="SM00703">
    <property type="entry name" value="NRF"/>
    <property type="match status" value="1"/>
</dbReference>
<accession>A0AAV2QVU6</accession>
<feature type="transmembrane region" description="Helical" evidence="2">
    <location>
        <begin position="626"/>
        <end position="652"/>
    </location>
</feature>
<feature type="transmembrane region" description="Helical" evidence="2">
    <location>
        <begin position="505"/>
        <end position="526"/>
    </location>
</feature>
<evidence type="ECO:0000256" key="3">
    <source>
        <dbReference type="SAM" id="SignalP"/>
    </source>
</evidence>
<feature type="chain" id="PRO_5043898339" description="Nose resistant-to-fluoxetine protein N-terminal domain-containing protein" evidence="3">
    <location>
        <begin position="21"/>
        <end position="786"/>
    </location>
</feature>
<feature type="transmembrane region" description="Helical" evidence="2">
    <location>
        <begin position="268"/>
        <end position="290"/>
    </location>
</feature>
<feature type="domain" description="Nose resistant-to-fluoxetine protein N-terminal" evidence="4">
    <location>
        <begin position="102"/>
        <end position="256"/>
    </location>
</feature>
<name>A0AAV2QVU6_MEGNR</name>
<evidence type="ECO:0000313" key="5">
    <source>
        <dbReference type="EMBL" id="CAL4103402.1"/>
    </source>
</evidence>
<feature type="transmembrane region" description="Helical" evidence="2">
    <location>
        <begin position="420"/>
        <end position="439"/>
    </location>
</feature>
<feature type="transmembrane region" description="Helical" evidence="2">
    <location>
        <begin position="588"/>
        <end position="606"/>
    </location>
</feature>
<comment type="caution">
    <text evidence="5">The sequence shown here is derived from an EMBL/GenBank/DDBJ whole genome shotgun (WGS) entry which is preliminary data.</text>
</comment>
<feature type="transmembrane region" description="Helical" evidence="2">
    <location>
        <begin position="379"/>
        <end position="399"/>
    </location>
</feature>
<dbReference type="AlphaFoldDB" id="A0AAV2QVU6"/>
<evidence type="ECO:0000259" key="4">
    <source>
        <dbReference type="SMART" id="SM00703"/>
    </source>
</evidence>
<keyword evidence="2" id="KW-1133">Transmembrane helix</keyword>
<keyword evidence="3" id="KW-0732">Signal</keyword>
<dbReference type="PANTHER" id="PTHR11161">
    <property type="entry name" value="O-ACYLTRANSFERASE"/>
    <property type="match status" value="1"/>
</dbReference>
<dbReference type="InterPro" id="IPR002656">
    <property type="entry name" value="Acyl_transf_3_dom"/>
</dbReference>
<sequence length="786" mass="89068">MRNPISIIVCLFCFGGLTHISTTTHSGMCYVQPHQQKLDKESCDMMAYHMPRCCSSFVRANQEWIILLYDAYNQLLLVSNNTLSQLYLSLANLYLPSAADANPECTRDLKAIGRGILSPNNNTQWALRVVDSWGKYHDGILEGSFLFPGFFQDCLDVAVDSKQLQAEFTGQYCTLNYKNKISNKQTEVKDDSFQLLNAPHRLGMPYVSAFAMKNMLDRFYYGTCMPSTCTKKELVRNINHALSFESLEVSVAECSVARQSIPLKAPHIIGIILFSFIAIILVLATIIGVFSKHMPSLSSGILKYLLVFSVSDNLVKIFSLTDTKKTSTETISCLHGIRFLSICWVILGHQYAFSVEAAVNQYDLLKIIKPASFQVVTNAFMSVDTFFFLSGLLVCYGFLKQQQTGRFSIVVYYIHRVVRLLPSILVLTAFLATLSELIISTSPYSWMWHQNVVENCRNHWWWDSTFATNFLQVFLKQGSCISKYQFCAIFLLTIFTILRSAKMSLSLLLIWISVFCIVPAAIIGAYNLPPMSILSDPRTGDYSNKVYFMTWARASPYLIGVLTGYILHKNAQREIIPNASNKVKFAIFIGWILALIVNAAVVFGMWKYNQFVIPLENYNKIPYSVSLLYGGLHRAVWAVSLSWIVCCCHWGYGGPINWLLSHSMWQPFSRLTYCFYLTSLPVQSALFSTTYRPTYYNNVTKIQEICGVLFFTFLSSVVLSLISEVPFINLEKLILEKFNMNRNGCGEYREIAVLVEEETTERGRGDGNGNTEVEQEFGEQELITGT</sequence>
<evidence type="ECO:0000256" key="2">
    <source>
        <dbReference type="SAM" id="Phobius"/>
    </source>
</evidence>
<dbReference type="Pfam" id="PF20146">
    <property type="entry name" value="NRF"/>
    <property type="match status" value="1"/>
</dbReference>
<feature type="region of interest" description="Disordered" evidence="1">
    <location>
        <begin position="759"/>
        <end position="786"/>
    </location>
</feature>
<feature type="transmembrane region" description="Helical" evidence="2">
    <location>
        <begin position="702"/>
        <end position="722"/>
    </location>
</feature>